<dbReference type="Proteomes" id="UP000178188">
    <property type="component" value="Unassembled WGS sequence"/>
</dbReference>
<gene>
    <name evidence="2" type="ORF">A2395_03755</name>
</gene>
<keyword evidence="1" id="KW-0472">Membrane</keyword>
<reference evidence="2 3" key="1">
    <citation type="journal article" date="2016" name="Nat. Commun.">
        <title>Thousands of microbial genomes shed light on interconnected biogeochemical processes in an aquifer system.</title>
        <authorList>
            <person name="Anantharaman K."/>
            <person name="Brown C.T."/>
            <person name="Hug L.A."/>
            <person name="Sharon I."/>
            <person name="Castelle C.J."/>
            <person name="Probst A.J."/>
            <person name="Thomas B.C."/>
            <person name="Singh A."/>
            <person name="Wilkins M.J."/>
            <person name="Karaoz U."/>
            <person name="Brodie E.L."/>
            <person name="Williams K.H."/>
            <person name="Hubbard S.S."/>
            <person name="Banfield J.F."/>
        </authorList>
    </citation>
    <scope>NUCLEOTIDE SEQUENCE [LARGE SCALE GENOMIC DNA]</scope>
</reference>
<evidence type="ECO:0000313" key="2">
    <source>
        <dbReference type="EMBL" id="OGD09947.1"/>
    </source>
</evidence>
<comment type="caution">
    <text evidence="2">The sequence shown here is derived from an EMBL/GenBank/DDBJ whole genome shotgun (WGS) entry which is preliminary data.</text>
</comment>
<sequence length="112" mass="12402">MEKLPRWPIHLISVGMGLAEMGADWLTKGYPGIGNRAEDFMEGFISAQIGRILAIGIYRHLTNKRMINESRETLNSFEIGGMTAGFLGMVLVSFPLHAILGSDDVRWLPGIK</sequence>
<keyword evidence="1" id="KW-0812">Transmembrane</keyword>
<evidence type="ECO:0000313" key="3">
    <source>
        <dbReference type="Proteomes" id="UP000178188"/>
    </source>
</evidence>
<accession>A0A1F4ZWW5</accession>
<feature type="transmembrane region" description="Helical" evidence="1">
    <location>
        <begin position="79"/>
        <end position="100"/>
    </location>
</feature>
<dbReference type="AlphaFoldDB" id="A0A1F4ZWW5"/>
<protein>
    <submittedName>
        <fullName evidence="2">Uncharacterized protein</fullName>
    </submittedName>
</protein>
<name>A0A1F4ZWW5_9BACT</name>
<proteinExistence type="predicted"/>
<keyword evidence="1" id="KW-1133">Transmembrane helix</keyword>
<organism evidence="2 3">
    <name type="scientific">Candidatus Amesbacteria bacterium RIFOXYB1_FULL_47_9</name>
    <dbReference type="NCBI Taxonomy" id="1797266"/>
    <lineage>
        <taxon>Bacteria</taxon>
        <taxon>Candidatus Amesiibacteriota</taxon>
    </lineage>
</organism>
<dbReference type="EMBL" id="MEXU01000038">
    <property type="protein sequence ID" value="OGD09947.1"/>
    <property type="molecule type" value="Genomic_DNA"/>
</dbReference>
<evidence type="ECO:0000256" key="1">
    <source>
        <dbReference type="SAM" id="Phobius"/>
    </source>
</evidence>